<evidence type="ECO:0000256" key="7">
    <source>
        <dbReference type="RuleBase" id="RU000675"/>
    </source>
</evidence>
<dbReference type="GO" id="GO:0004565">
    <property type="term" value="F:beta-galactosidase activity"/>
    <property type="evidence" value="ECO:0007669"/>
    <property type="project" value="UniProtKB-EC"/>
</dbReference>
<dbReference type="InterPro" id="IPR031330">
    <property type="entry name" value="Gly_Hdrlase_35_cat"/>
</dbReference>
<comment type="similarity">
    <text evidence="1 8">Belongs to the glycosyl hydrolase 35 family.</text>
</comment>
<dbReference type="FunFam" id="2.60.120.260:FF:000021">
    <property type="entry name" value="Beta-galactosidase"/>
    <property type="match status" value="1"/>
</dbReference>
<evidence type="ECO:0000256" key="2">
    <source>
        <dbReference type="ARBA" id="ARBA00022729"/>
    </source>
</evidence>
<dbReference type="InterPro" id="IPR048912">
    <property type="entry name" value="BetaGal1-like_ABD1"/>
</dbReference>
<organism evidence="13 14">
    <name type="scientific">Dimorphilus gyrociliatus</name>
    <dbReference type="NCBI Taxonomy" id="2664684"/>
    <lineage>
        <taxon>Eukaryota</taxon>
        <taxon>Metazoa</taxon>
        <taxon>Spiralia</taxon>
        <taxon>Lophotrochozoa</taxon>
        <taxon>Annelida</taxon>
        <taxon>Polychaeta</taxon>
        <taxon>Polychaeta incertae sedis</taxon>
        <taxon>Dinophilidae</taxon>
        <taxon>Dimorphilus</taxon>
    </lineage>
</organism>
<dbReference type="InterPro" id="IPR008979">
    <property type="entry name" value="Galactose-bd-like_sf"/>
</dbReference>
<dbReference type="EC" id="3.2.1.23" evidence="7"/>
<keyword evidence="3 7" id="KW-0378">Hydrolase</keyword>
<keyword evidence="2 9" id="KW-0732">Signal</keyword>
<dbReference type="FunFam" id="3.20.20.80:FF:000017">
    <property type="entry name" value="Beta-galactosidase"/>
    <property type="match status" value="1"/>
</dbReference>
<dbReference type="Proteomes" id="UP000549394">
    <property type="component" value="Unassembled WGS sequence"/>
</dbReference>
<feature type="active site" description="Proton donor" evidence="6">
    <location>
        <position position="186"/>
    </location>
</feature>
<dbReference type="Gene3D" id="2.60.120.260">
    <property type="entry name" value="Galactose-binding domain-like"/>
    <property type="match status" value="2"/>
</dbReference>
<sequence>MFSNTLLTFAFLLTVLPVAFFEETCKRTFKVDYDKRTFLKDSKPFRYVSGSLHYTRVPPELWKDRLTKMKYAGLDAIQTYVPWNLHEPSPGLYHFEGNADLELFLQTAADVGLLVLLRPGPYICAEWDFGGFPSWLIQQNASTVLRTSDPRFMKPAVRWLSFLYEKLKKYTYCNGGPIIMVQIENEYGSYGVCDKVYMKNLVKIAKSVLGESIVLYTTDGNVAQDLKCGTYPGVFATVDFGTGQNVSQAFQPLDQMQKGPRVNSEFYVGWLDYWGSPHAKVSTAAIIKSLKNLLDYGASVNMYMFEGGTSFAYWNGADPPFKVCPTSYDYDAPLSEAGDMTSKFEAIRKLLGKYKQLSPMNPVPKNSTKLNIGPVKMTKIASITDTKHIVLAKSVYPISQEDLSQSMGFTLYRTNLSERFYQAILNVSGIRDRGYISVNGLYQGTVDRNENTFLNISGGKDQVLDILVENQGRINFGSQITQNRKGLISNVTLNNRILKNWEISRVDPLLVNAVNKSQCAKGPTVFEGVFKSPRELGDMFAYFPNWTKGQLFVNGYNLGRYWPKKGPQISLYIPSAILLSPGYHNTIRILELEEVDCIQKGHNIYLKNVPDIDGPTSL</sequence>
<dbReference type="InterPro" id="IPR048913">
    <property type="entry name" value="BetaGal_gal-bd"/>
</dbReference>
<dbReference type="SUPFAM" id="SSF49785">
    <property type="entry name" value="Galactose-binding domain-like"/>
    <property type="match status" value="1"/>
</dbReference>
<dbReference type="Pfam" id="PF21317">
    <property type="entry name" value="BetaGal_ABD_1"/>
    <property type="match status" value="1"/>
</dbReference>
<keyword evidence="14" id="KW-1185">Reference proteome</keyword>
<evidence type="ECO:0000259" key="12">
    <source>
        <dbReference type="Pfam" id="PF21467"/>
    </source>
</evidence>
<dbReference type="AlphaFoldDB" id="A0A7I8V9H7"/>
<keyword evidence="4" id="KW-0325">Glycoprotein</keyword>
<evidence type="ECO:0000259" key="10">
    <source>
        <dbReference type="Pfam" id="PF01301"/>
    </source>
</evidence>
<dbReference type="OrthoDB" id="1657402at2759"/>
<dbReference type="InterPro" id="IPR019801">
    <property type="entry name" value="Glyco_hydro_35_CS"/>
</dbReference>
<evidence type="ECO:0000256" key="1">
    <source>
        <dbReference type="ARBA" id="ARBA00009809"/>
    </source>
</evidence>
<evidence type="ECO:0000256" key="6">
    <source>
        <dbReference type="PIRSR" id="PIRSR006336-1"/>
    </source>
</evidence>
<feature type="domain" description="Beta-galactosidase galactose-binding" evidence="12">
    <location>
        <begin position="523"/>
        <end position="578"/>
    </location>
</feature>
<feature type="chain" id="PRO_5029516686" description="Beta-galactosidase" evidence="9">
    <location>
        <begin position="22"/>
        <end position="618"/>
    </location>
</feature>
<dbReference type="PANTHER" id="PTHR23421">
    <property type="entry name" value="BETA-GALACTOSIDASE RELATED"/>
    <property type="match status" value="1"/>
</dbReference>
<evidence type="ECO:0000256" key="5">
    <source>
        <dbReference type="ARBA" id="ARBA00023295"/>
    </source>
</evidence>
<gene>
    <name evidence="13" type="ORF">DGYR_LOCUS562</name>
</gene>
<evidence type="ECO:0000256" key="4">
    <source>
        <dbReference type="ARBA" id="ARBA00023180"/>
    </source>
</evidence>
<evidence type="ECO:0000313" key="13">
    <source>
        <dbReference type="EMBL" id="CAD5111240.1"/>
    </source>
</evidence>
<feature type="domain" description="Beta-galactosidase 1-like first all-beta" evidence="11">
    <location>
        <begin position="397"/>
        <end position="506"/>
    </location>
</feature>
<evidence type="ECO:0000256" key="3">
    <source>
        <dbReference type="ARBA" id="ARBA00022801"/>
    </source>
</evidence>
<proteinExistence type="inferred from homology"/>
<evidence type="ECO:0000256" key="8">
    <source>
        <dbReference type="RuleBase" id="RU003679"/>
    </source>
</evidence>
<dbReference type="InterPro" id="IPR017853">
    <property type="entry name" value="GH"/>
</dbReference>
<dbReference type="SUPFAM" id="SSF51445">
    <property type="entry name" value="(Trans)glycosidases"/>
    <property type="match status" value="1"/>
</dbReference>
<accession>A0A7I8V9H7</accession>
<evidence type="ECO:0000259" key="11">
    <source>
        <dbReference type="Pfam" id="PF21317"/>
    </source>
</evidence>
<dbReference type="PROSITE" id="PS01182">
    <property type="entry name" value="GLYCOSYL_HYDROL_F35"/>
    <property type="match status" value="1"/>
</dbReference>
<dbReference type="Pfam" id="PF01301">
    <property type="entry name" value="Glyco_hydro_35"/>
    <property type="match status" value="1"/>
</dbReference>
<name>A0A7I8V9H7_9ANNE</name>
<dbReference type="Pfam" id="PF21467">
    <property type="entry name" value="BetaGal_gal-bd"/>
    <property type="match status" value="1"/>
</dbReference>
<comment type="caution">
    <text evidence="13">The sequence shown here is derived from an EMBL/GenBank/DDBJ whole genome shotgun (WGS) entry which is preliminary data.</text>
</comment>
<feature type="active site" description="Nucleophile" evidence="6">
    <location>
        <position position="265"/>
    </location>
</feature>
<dbReference type="GO" id="GO:0005975">
    <property type="term" value="P:carbohydrate metabolic process"/>
    <property type="evidence" value="ECO:0007669"/>
    <property type="project" value="InterPro"/>
</dbReference>
<protein>
    <recommendedName>
        <fullName evidence="7">Beta-galactosidase</fullName>
        <ecNumber evidence="7">3.2.1.23</ecNumber>
    </recommendedName>
</protein>
<dbReference type="Gene3D" id="3.20.20.80">
    <property type="entry name" value="Glycosidases"/>
    <property type="match status" value="1"/>
</dbReference>
<evidence type="ECO:0000313" key="14">
    <source>
        <dbReference type="Proteomes" id="UP000549394"/>
    </source>
</evidence>
<feature type="signal peptide" evidence="9">
    <location>
        <begin position="1"/>
        <end position="21"/>
    </location>
</feature>
<evidence type="ECO:0000256" key="9">
    <source>
        <dbReference type="SAM" id="SignalP"/>
    </source>
</evidence>
<reference evidence="13 14" key="1">
    <citation type="submission" date="2020-08" db="EMBL/GenBank/DDBJ databases">
        <authorList>
            <person name="Hejnol A."/>
        </authorList>
    </citation>
    <scope>NUCLEOTIDE SEQUENCE [LARGE SCALE GENOMIC DNA]</scope>
</reference>
<dbReference type="InterPro" id="IPR026283">
    <property type="entry name" value="B-gal_1-like"/>
</dbReference>
<feature type="domain" description="Glycoside hydrolase 35 catalytic" evidence="10">
    <location>
        <begin position="37"/>
        <end position="353"/>
    </location>
</feature>
<dbReference type="InterPro" id="IPR001944">
    <property type="entry name" value="Glycoside_Hdrlase_35"/>
</dbReference>
<dbReference type="PIRSF" id="PIRSF006336">
    <property type="entry name" value="B-gal"/>
    <property type="match status" value="1"/>
</dbReference>
<dbReference type="PRINTS" id="PR00742">
    <property type="entry name" value="GLHYDRLASE35"/>
</dbReference>
<dbReference type="EMBL" id="CAJFCJ010000001">
    <property type="protein sequence ID" value="CAD5111240.1"/>
    <property type="molecule type" value="Genomic_DNA"/>
</dbReference>
<keyword evidence="5 7" id="KW-0326">Glycosidase</keyword>
<comment type="catalytic activity">
    <reaction evidence="7">
        <text>Hydrolysis of terminal non-reducing beta-D-galactose residues in beta-D-galactosides.</text>
        <dbReference type="EC" id="3.2.1.23"/>
    </reaction>
</comment>